<dbReference type="EMBL" id="BORC01000007">
    <property type="protein sequence ID" value="GIN63614.1"/>
    <property type="molecule type" value="Genomic_DNA"/>
</dbReference>
<evidence type="ECO:0000256" key="2">
    <source>
        <dbReference type="ARBA" id="ARBA00022597"/>
    </source>
</evidence>
<keyword evidence="2" id="KW-0762">Sugar transport</keyword>
<evidence type="ECO:0000256" key="1">
    <source>
        <dbReference type="ARBA" id="ARBA00022448"/>
    </source>
</evidence>
<dbReference type="Pfam" id="PF00358">
    <property type="entry name" value="PTS_EIIA_1"/>
    <property type="match status" value="1"/>
</dbReference>
<dbReference type="GO" id="GO:0016740">
    <property type="term" value="F:transferase activity"/>
    <property type="evidence" value="ECO:0007669"/>
    <property type="project" value="UniProtKB-KW"/>
</dbReference>
<dbReference type="AlphaFoldDB" id="A0A919WL61"/>
<dbReference type="Gene3D" id="2.70.70.10">
    <property type="entry name" value="Glucose Permease (Domain IIA)"/>
    <property type="match status" value="1"/>
</dbReference>
<proteinExistence type="predicted"/>
<evidence type="ECO:0000256" key="3">
    <source>
        <dbReference type="ARBA" id="ARBA00022679"/>
    </source>
</evidence>
<gene>
    <name evidence="6" type="ORF">J27TS8_36070</name>
</gene>
<reference evidence="6" key="1">
    <citation type="submission" date="2021-03" db="EMBL/GenBank/DDBJ databases">
        <title>Antimicrobial resistance genes in bacteria isolated from Japanese honey, and their potential for conferring macrolide and lincosamide resistance in the American foulbrood pathogen Paenibacillus larvae.</title>
        <authorList>
            <person name="Okamoto M."/>
            <person name="Kumagai M."/>
            <person name="Kanamori H."/>
            <person name="Takamatsu D."/>
        </authorList>
    </citation>
    <scope>NUCLEOTIDE SEQUENCE</scope>
    <source>
        <strain evidence="6">J27TS8</strain>
    </source>
</reference>
<dbReference type="GO" id="GO:0009401">
    <property type="term" value="P:phosphoenolpyruvate-dependent sugar phosphotransferase system"/>
    <property type="evidence" value="ECO:0007669"/>
    <property type="project" value="UniProtKB-KW"/>
</dbReference>
<keyword evidence="1" id="KW-0813">Transport</keyword>
<dbReference type="InterPro" id="IPR001127">
    <property type="entry name" value="PTS_EIIA_1_perm"/>
</dbReference>
<evidence type="ECO:0000256" key="4">
    <source>
        <dbReference type="ARBA" id="ARBA00022683"/>
    </source>
</evidence>
<sequence>MFKQMFGMRKVKIIEEIIYRPLSGTLLKLEEVPDPTFSKKMLGEGVAIERVKVAYHLRLME</sequence>
<keyword evidence="3" id="KW-0808">Transferase</keyword>
<evidence type="ECO:0000313" key="7">
    <source>
        <dbReference type="Proteomes" id="UP000682111"/>
    </source>
</evidence>
<dbReference type="SUPFAM" id="SSF51261">
    <property type="entry name" value="Duplicated hybrid motif"/>
    <property type="match status" value="1"/>
</dbReference>
<evidence type="ECO:0000313" key="6">
    <source>
        <dbReference type="EMBL" id="GIN63614.1"/>
    </source>
</evidence>
<dbReference type="Proteomes" id="UP000682111">
    <property type="component" value="Unassembled WGS sequence"/>
</dbReference>
<evidence type="ECO:0000259" key="5">
    <source>
        <dbReference type="Pfam" id="PF00358"/>
    </source>
</evidence>
<dbReference type="InterPro" id="IPR011055">
    <property type="entry name" value="Dup_hybrid_motif"/>
</dbReference>
<protein>
    <recommendedName>
        <fullName evidence="5">PTS EIIA type-1 domain-containing protein</fullName>
    </recommendedName>
</protein>
<name>A0A919WL61_9BACI</name>
<organism evidence="6 7">
    <name type="scientific">Robertmurraya siralis</name>
    <dbReference type="NCBI Taxonomy" id="77777"/>
    <lineage>
        <taxon>Bacteria</taxon>
        <taxon>Bacillati</taxon>
        <taxon>Bacillota</taxon>
        <taxon>Bacilli</taxon>
        <taxon>Bacillales</taxon>
        <taxon>Bacillaceae</taxon>
        <taxon>Robertmurraya</taxon>
    </lineage>
</organism>
<accession>A0A919WL61</accession>
<feature type="domain" description="PTS EIIA type-1" evidence="5">
    <location>
        <begin position="17"/>
        <end position="50"/>
    </location>
</feature>
<comment type="caution">
    <text evidence="6">The sequence shown here is derived from an EMBL/GenBank/DDBJ whole genome shotgun (WGS) entry which is preliminary data.</text>
</comment>
<keyword evidence="4" id="KW-0598">Phosphotransferase system</keyword>
<keyword evidence="7" id="KW-1185">Reference proteome</keyword>